<proteinExistence type="inferred from homology"/>
<dbReference type="PROSITE" id="PS50931">
    <property type="entry name" value="HTH_LYSR"/>
    <property type="match status" value="1"/>
</dbReference>
<comment type="caution">
    <text evidence="6">The sequence shown here is derived from an EMBL/GenBank/DDBJ whole genome shotgun (WGS) entry which is preliminary data.</text>
</comment>
<keyword evidence="4" id="KW-0804">Transcription</keyword>
<dbReference type="InterPro" id="IPR000847">
    <property type="entry name" value="LysR_HTH_N"/>
</dbReference>
<dbReference type="Proteomes" id="UP000318050">
    <property type="component" value="Unassembled WGS sequence"/>
</dbReference>
<evidence type="ECO:0000313" key="6">
    <source>
        <dbReference type="EMBL" id="TWB50645.1"/>
    </source>
</evidence>
<dbReference type="EMBL" id="VITT01000023">
    <property type="protein sequence ID" value="TWB50645.1"/>
    <property type="molecule type" value="Genomic_DNA"/>
</dbReference>
<organism evidence="6 7">
    <name type="scientific">Nitrospirillum amazonense</name>
    <dbReference type="NCBI Taxonomy" id="28077"/>
    <lineage>
        <taxon>Bacteria</taxon>
        <taxon>Pseudomonadati</taxon>
        <taxon>Pseudomonadota</taxon>
        <taxon>Alphaproteobacteria</taxon>
        <taxon>Rhodospirillales</taxon>
        <taxon>Azospirillaceae</taxon>
        <taxon>Nitrospirillum</taxon>
    </lineage>
</organism>
<dbReference type="SUPFAM" id="SSF53850">
    <property type="entry name" value="Periplasmic binding protein-like II"/>
    <property type="match status" value="1"/>
</dbReference>
<protein>
    <submittedName>
        <fullName evidence="6">DNA-binding transcriptional LysR family regulator</fullName>
    </submittedName>
</protein>
<evidence type="ECO:0000259" key="5">
    <source>
        <dbReference type="PROSITE" id="PS50931"/>
    </source>
</evidence>
<evidence type="ECO:0000313" key="7">
    <source>
        <dbReference type="Proteomes" id="UP000318050"/>
    </source>
</evidence>
<feature type="domain" description="HTH lysR-type" evidence="5">
    <location>
        <begin position="6"/>
        <end position="63"/>
    </location>
</feature>
<comment type="similarity">
    <text evidence="1">Belongs to the LysR transcriptional regulatory family.</text>
</comment>
<reference evidence="6 7" key="1">
    <citation type="submission" date="2019-06" db="EMBL/GenBank/DDBJ databases">
        <title>Genomic Encyclopedia of Type Strains, Phase IV (KMG-V): Genome sequencing to study the core and pangenomes of soil and plant-associated prokaryotes.</title>
        <authorList>
            <person name="Whitman W."/>
        </authorList>
    </citation>
    <scope>NUCLEOTIDE SEQUENCE [LARGE SCALE GENOMIC DNA]</scope>
    <source>
        <strain evidence="6 7">BR 11140</strain>
    </source>
</reference>
<dbReference type="PANTHER" id="PTHR30118:SF6">
    <property type="entry name" value="HTH-TYPE TRANSCRIPTIONAL REGULATOR LEUO"/>
    <property type="match status" value="1"/>
</dbReference>
<evidence type="ECO:0000256" key="4">
    <source>
        <dbReference type="ARBA" id="ARBA00023163"/>
    </source>
</evidence>
<sequence>MRFDGLDLNLLVALEALIQECNVSAAARRLNLTQPAVTGALNRLRDYFQDDLLVLHGRRMLPTPKAESLAGPVRRALLQIRGEITRAGNFDPATAVRHFLIVASDYAYAIVLADLFAKVASEAPSVSFEVVLPSSQAGERLDRAEVDLMFTVIPFANPQYPSMRLWTDEDVIISWSGAGYDRIDADTFFSAGHAVATFGPDRRPSVTDEHIAKLGFDRRVEILLPNFADLCPAIVGTKRLATMHRRYAEHFARFYPIKLHPTWVKFPQIVELALWHEVRDKDAGVRWLLDNIKELADSLPSQV</sequence>
<dbReference type="OrthoDB" id="9774011at2"/>
<dbReference type="InterPro" id="IPR036388">
    <property type="entry name" value="WH-like_DNA-bd_sf"/>
</dbReference>
<dbReference type="Gene3D" id="1.10.10.10">
    <property type="entry name" value="Winged helix-like DNA-binding domain superfamily/Winged helix DNA-binding domain"/>
    <property type="match status" value="1"/>
</dbReference>
<dbReference type="GO" id="GO:0003700">
    <property type="term" value="F:DNA-binding transcription factor activity"/>
    <property type="evidence" value="ECO:0007669"/>
    <property type="project" value="InterPro"/>
</dbReference>
<keyword evidence="2" id="KW-0805">Transcription regulation</keyword>
<dbReference type="AlphaFoldDB" id="A0A560HWA5"/>
<keyword evidence="3 6" id="KW-0238">DNA-binding</keyword>
<dbReference type="InterPro" id="IPR050389">
    <property type="entry name" value="LysR-type_TF"/>
</dbReference>
<evidence type="ECO:0000256" key="3">
    <source>
        <dbReference type="ARBA" id="ARBA00023125"/>
    </source>
</evidence>
<dbReference type="SUPFAM" id="SSF46785">
    <property type="entry name" value="Winged helix' DNA-binding domain"/>
    <property type="match status" value="1"/>
</dbReference>
<dbReference type="PANTHER" id="PTHR30118">
    <property type="entry name" value="HTH-TYPE TRANSCRIPTIONAL REGULATOR LEUO-RELATED"/>
    <property type="match status" value="1"/>
</dbReference>
<dbReference type="Pfam" id="PF00126">
    <property type="entry name" value="HTH_1"/>
    <property type="match status" value="1"/>
</dbReference>
<name>A0A560HWA5_9PROT</name>
<gene>
    <name evidence="6" type="ORF">FBZ92_12365</name>
</gene>
<dbReference type="GO" id="GO:0003677">
    <property type="term" value="F:DNA binding"/>
    <property type="evidence" value="ECO:0007669"/>
    <property type="project" value="UniProtKB-KW"/>
</dbReference>
<dbReference type="InterPro" id="IPR036390">
    <property type="entry name" value="WH_DNA-bd_sf"/>
</dbReference>
<dbReference type="Gene3D" id="3.40.190.10">
    <property type="entry name" value="Periplasmic binding protein-like II"/>
    <property type="match status" value="2"/>
</dbReference>
<accession>A0A560HWA5</accession>
<evidence type="ECO:0000256" key="1">
    <source>
        <dbReference type="ARBA" id="ARBA00009437"/>
    </source>
</evidence>
<evidence type="ECO:0000256" key="2">
    <source>
        <dbReference type="ARBA" id="ARBA00023015"/>
    </source>
</evidence>